<organism evidence="1 2">
    <name type="scientific">Roseibium aestuarii</name>
    <dbReference type="NCBI Taxonomy" id="2600299"/>
    <lineage>
        <taxon>Bacteria</taxon>
        <taxon>Pseudomonadati</taxon>
        <taxon>Pseudomonadota</taxon>
        <taxon>Alphaproteobacteria</taxon>
        <taxon>Hyphomicrobiales</taxon>
        <taxon>Stappiaceae</taxon>
        <taxon>Roseibium</taxon>
    </lineage>
</organism>
<proteinExistence type="predicted"/>
<gene>
    <name evidence="1" type="ORF">ACFSC7_04180</name>
</gene>
<reference evidence="2" key="1">
    <citation type="journal article" date="2019" name="Int. J. Syst. Evol. Microbiol.">
        <title>The Global Catalogue of Microorganisms (GCM) 10K type strain sequencing project: providing services to taxonomists for standard genome sequencing and annotation.</title>
        <authorList>
            <consortium name="The Broad Institute Genomics Platform"/>
            <consortium name="The Broad Institute Genome Sequencing Center for Infectious Disease"/>
            <person name="Wu L."/>
            <person name="Ma J."/>
        </authorList>
    </citation>
    <scope>NUCLEOTIDE SEQUENCE [LARGE SCALE GENOMIC DNA]</scope>
    <source>
        <strain evidence="2">JCM 3369</strain>
    </source>
</reference>
<dbReference type="EMBL" id="JBHUFA010000001">
    <property type="protein sequence ID" value="MFD1694701.1"/>
    <property type="molecule type" value="Genomic_DNA"/>
</dbReference>
<accession>A0ABW4JV72</accession>
<dbReference type="RefSeq" id="WP_149891474.1">
    <property type="nucleotide sequence ID" value="NZ_JBHUFA010000001.1"/>
</dbReference>
<comment type="caution">
    <text evidence="1">The sequence shown here is derived from an EMBL/GenBank/DDBJ whole genome shotgun (WGS) entry which is preliminary data.</text>
</comment>
<sequence>MTSHVNGRTFKTIVILAGLLAGLSACRESEEHRQIKLEKGGYAGQHDNQLNEDTLRQLRQRGSLQQN</sequence>
<protein>
    <recommendedName>
        <fullName evidence="3">Lipoprotein</fullName>
    </recommendedName>
</protein>
<keyword evidence="2" id="KW-1185">Reference proteome</keyword>
<dbReference type="Proteomes" id="UP001597327">
    <property type="component" value="Unassembled WGS sequence"/>
</dbReference>
<evidence type="ECO:0000313" key="1">
    <source>
        <dbReference type="EMBL" id="MFD1694701.1"/>
    </source>
</evidence>
<name>A0ABW4JV72_9HYPH</name>
<evidence type="ECO:0008006" key="3">
    <source>
        <dbReference type="Google" id="ProtNLM"/>
    </source>
</evidence>
<evidence type="ECO:0000313" key="2">
    <source>
        <dbReference type="Proteomes" id="UP001597327"/>
    </source>
</evidence>